<evidence type="ECO:0000256" key="11">
    <source>
        <dbReference type="SAM" id="MobiDB-lite"/>
    </source>
</evidence>
<keyword evidence="4 10" id="KW-0645">Protease</keyword>
<dbReference type="InterPro" id="IPR022764">
    <property type="entry name" value="Peptidase_S54_rhomboid_dom"/>
</dbReference>
<dbReference type="InterPro" id="IPR035952">
    <property type="entry name" value="Rhomboid-like_sf"/>
</dbReference>
<feature type="region of interest" description="Disordered" evidence="11">
    <location>
        <begin position="1"/>
        <end position="148"/>
    </location>
</feature>
<comment type="function">
    <text evidence="10">Serine protease involved in intramembrane proteolysis.</text>
</comment>
<reference evidence="13" key="2">
    <citation type="submission" date="2023-06" db="EMBL/GenBank/DDBJ databases">
        <authorList>
            <consortium name="Lawrence Berkeley National Laboratory"/>
            <person name="Mondo S.J."/>
            <person name="Hensen N."/>
            <person name="Bonometti L."/>
            <person name="Westerberg I."/>
            <person name="Brannstrom I.O."/>
            <person name="Guillou S."/>
            <person name="Cros-Aarteil S."/>
            <person name="Calhoun S."/>
            <person name="Haridas S."/>
            <person name="Kuo A."/>
            <person name="Pangilinan J."/>
            <person name="Riley R."/>
            <person name="Labutti K."/>
            <person name="Andreopoulos B."/>
            <person name="Lipzen A."/>
            <person name="Chen C."/>
            <person name="Yanf M."/>
            <person name="Daum C."/>
            <person name="Ng V."/>
            <person name="Clum A."/>
            <person name="Steindorff A."/>
            <person name="Ohm R."/>
            <person name="Martin F."/>
            <person name="Silar P."/>
            <person name="Natvig D."/>
            <person name="Lalanne C."/>
            <person name="Gautier V."/>
            <person name="Ament-Velasquez S.L."/>
            <person name="Kruys A."/>
            <person name="Hutchinson M.I."/>
            <person name="Powell A.J."/>
            <person name="Barry K."/>
            <person name="Miller A.N."/>
            <person name="Grigoriev I.V."/>
            <person name="Debuchy R."/>
            <person name="Gladieux P."/>
            <person name="Thoren M.H."/>
            <person name="Johannesson H."/>
        </authorList>
    </citation>
    <scope>NUCLEOTIDE SEQUENCE</scope>
    <source>
        <strain evidence="13">CBS 333.67</strain>
    </source>
</reference>
<keyword evidence="7 10" id="KW-0720">Serine protease</keyword>
<feature type="compositionally biased region" description="Basic and acidic residues" evidence="11">
    <location>
        <begin position="115"/>
        <end position="140"/>
    </location>
</feature>
<evidence type="ECO:0000256" key="10">
    <source>
        <dbReference type="RuleBase" id="RU362115"/>
    </source>
</evidence>
<name>A0AAJ0GZC2_9PEZI</name>
<evidence type="ECO:0000313" key="14">
    <source>
        <dbReference type="Proteomes" id="UP001273166"/>
    </source>
</evidence>
<evidence type="ECO:0000256" key="2">
    <source>
        <dbReference type="ARBA" id="ARBA00004141"/>
    </source>
</evidence>
<evidence type="ECO:0000313" key="13">
    <source>
        <dbReference type="EMBL" id="KAK3308904.1"/>
    </source>
</evidence>
<feature type="transmembrane region" description="Helical" evidence="10">
    <location>
        <begin position="385"/>
        <end position="401"/>
    </location>
</feature>
<dbReference type="GO" id="GO:0004252">
    <property type="term" value="F:serine-type endopeptidase activity"/>
    <property type="evidence" value="ECO:0007669"/>
    <property type="project" value="InterPro"/>
</dbReference>
<keyword evidence="14" id="KW-1185">Reference proteome</keyword>
<evidence type="ECO:0000256" key="8">
    <source>
        <dbReference type="ARBA" id="ARBA00022989"/>
    </source>
</evidence>
<feature type="compositionally biased region" description="Polar residues" evidence="11">
    <location>
        <begin position="79"/>
        <end position="100"/>
    </location>
</feature>
<dbReference type="Proteomes" id="UP001273166">
    <property type="component" value="Unassembled WGS sequence"/>
</dbReference>
<feature type="transmembrane region" description="Helical" evidence="10">
    <location>
        <begin position="478"/>
        <end position="502"/>
    </location>
</feature>
<feature type="transmembrane region" description="Helical" evidence="10">
    <location>
        <begin position="354"/>
        <end position="373"/>
    </location>
</feature>
<comment type="catalytic activity">
    <reaction evidence="1 10">
        <text>Cleaves type-1 transmembrane domains using a catalytic dyad composed of serine and histidine that are contributed by different transmembrane domains.</text>
        <dbReference type="EC" id="3.4.21.105"/>
    </reaction>
</comment>
<comment type="caution">
    <text evidence="10">Lacks conserved residue(s) required for the propagation of feature annotation.</text>
</comment>
<dbReference type="SUPFAM" id="SSF144091">
    <property type="entry name" value="Rhomboid-like"/>
    <property type="match status" value="1"/>
</dbReference>
<dbReference type="PANTHER" id="PTHR22936:SF69">
    <property type="entry name" value="RHOMBOID-LIKE PROTEIN"/>
    <property type="match status" value="1"/>
</dbReference>
<dbReference type="InterPro" id="IPR002610">
    <property type="entry name" value="Peptidase_S54_rhomboid-like"/>
</dbReference>
<evidence type="ECO:0000256" key="1">
    <source>
        <dbReference type="ARBA" id="ARBA00000156"/>
    </source>
</evidence>
<dbReference type="Pfam" id="PF01694">
    <property type="entry name" value="Rhomboid"/>
    <property type="match status" value="1"/>
</dbReference>
<comment type="subcellular location">
    <subcellularLocation>
        <location evidence="2 10">Membrane</location>
        <topology evidence="2 10">Multi-pass membrane protein</topology>
    </subcellularLocation>
</comment>
<comment type="similarity">
    <text evidence="3 10">Belongs to the peptidase S54 family.</text>
</comment>
<dbReference type="RefSeq" id="XP_062724684.1">
    <property type="nucleotide sequence ID" value="XM_062861641.1"/>
</dbReference>
<dbReference type="GO" id="GO:0016020">
    <property type="term" value="C:membrane"/>
    <property type="evidence" value="ECO:0007669"/>
    <property type="project" value="UniProtKB-SubCell"/>
</dbReference>
<feature type="domain" description="Peptidase S54 rhomboid" evidence="12">
    <location>
        <begin position="287"/>
        <end position="424"/>
    </location>
</feature>
<evidence type="ECO:0000256" key="9">
    <source>
        <dbReference type="ARBA" id="ARBA00023136"/>
    </source>
</evidence>
<evidence type="ECO:0000259" key="12">
    <source>
        <dbReference type="Pfam" id="PF01694"/>
    </source>
</evidence>
<feature type="transmembrane region" description="Helical" evidence="10">
    <location>
        <begin position="170"/>
        <end position="188"/>
    </location>
</feature>
<keyword evidence="9 10" id="KW-0472">Membrane</keyword>
<dbReference type="GO" id="GO:0006508">
    <property type="term" value="P:proteolysis"/>
    <property type="evidence" value="ECO:0007669"/>
    <property type="project" value="UniProtKB-KW"/>
</dbReference>
<evidence type="ECO:0000256" key="7">
    <source>
        <dbReference type="ARBA" id="ARBA00022825"/>
    </source>
</evidence>
<comment type="caution">
    <text evidence="13">The sequence shown here is derived from an EMBL/GenBank/DDBJ whole genome shotgun (WGS) entry which is preliminary data.</text>
</comment>
<organism evidence="13 14">
    <name type="scientific">Chaetomium strumarium</name>
    <dbReference type="NCBI Taxonomy" id="1170767"/>
    <lineage>
        <taxon>Eukaryota</taxon>
        <taxon>Fungi</taxon>
        <taxon>Dikarya</taxon>
        <taxon>Ascomycota</taxon>
        <taxon>Pezizomycotina</taxon>
        <taxon>Sordariomycetes</taxon>
        <taxon>Sordariomycetidae</taxon>
        <taxon>Sordariales</taxon>
        <taxon>Chaetomiaceae</taxon>
        <taxon>Chaetomium</taxon>
    </lineage>
</organism>
<accession>A0AAJ0GZC2</accession>
<reference evidence="13" key="1">
    <citation type="journal article" date="2023" name="Mol. Phylogenet. Evol.">
        <title>Genome-scale phylogeny and comparative genomics of the fungal order Sordariales.</title>
        <authorList>
            <person name="Hensen N."/>
            <person name="Bonometti L."/>
            <person name="Westerberg I."/>
            <person name="Brannstrom I.O."/>
            <person name="Guillou S."/>
            <person name="Cros-Aarteil S."/>
            <person name="Calhoun S."/>
            <person name="Haridas S."/>
            <person name="Kuo A."/>
            <person name="Mondo S."/>
            <person name="Pangilinan J."/>
            <person name="Riley R."/>
            <person name="LaButti K."/>
            <person name="Andreopoulos B."/>
            <person name="Lipzen A."/>
            <person name="Chen C."/>
            <person name="Yan M."/>
            <person name="Daum C."/>
            <person name="Ng V."/>
            <person name="Clum A."/>
            <person name="Steindorff A."/>
            <person name="Ohm R.A."/>
            <person name="Martin F."/>
            <person name="Silar P."/>
            <person name="Natvig D.O."/>
            <person name="Lalanne C."/>
            <person name="Gautier V."/>
            <person name="Ament-Velasquez S.L."/>
            <person name="Kruys A."/>
            <person name="Hutchinson M.I."/>
            <person name="Powell A.J."/>
            <person name="Barry K."/>
            <person name="Miller A.N."/>
            <person name="Grigoriev I.V."/>
            <person name="Debuchy R."/>
            <person name="Gladieux P."/>
            <person name="Hiltunen Thoren M."/>
            <person name="Johannesson H."/>
        </authorList>
    </citation>
    <scope>NUCLEOTIDE SEQUENCE</scope>
    <source>
        <strain evidence="13">CBS 333.67</strain>
    </source>
</reference>
<feature type="transmembrane region" description="Helical" evidence="10">
    <location>
        <begin position="328"/>
        <end position="348"/>
    </location>
</feature>
<evidence type="ECO:0000256" key="5">
    <source>
        <dbReference type="ARBA" id="ARBA00022692"/>
    </source>
</evidence>
<dbReference type="Gene3D" id="1.20.1540.10">
    <property type="entry name" value="Rhomboid-like"/>
    <property type="match status" value="1"/>
</dbReference>
<feature type="transmembrane region" description="Helical" evidence="10">
    <location>
        <begin position="289"/>
        <end position="307"/>
    </location>
</feature>
<evidence type="ECO:0000256" key="3">
    <source>
        <dbReference type="ARBA" id="ARBA00009045"/>
    </source>
</evidence>
<proteinExistence type="inferred from homology"/>
<sequence>MAANEYYSQKPLPDATTPQYQGHYADLHGGSSSSSYSTPAPPYSSQPHLAPGDRRSQGPTGLSPSPFETVFDDHVYPASTYQPTPASSTHALSRQDTSYHGHSPVSPDDMAYNHPPDDIPLRDHAQRVPSKDAEMQDHVYDASQSRKPRRGRVRFGELGMMGSGRKKIPLVVYFFTLVQVAVFIGEIVKNATATGSPIQIHPSVNPMIGPSPYILINMGARFVPCMHNIDGVQNAKEQFPWPCPNSTSNDPDLAENKCTLSELCGFGGVPEPAYQPNTPLDTKPEPNQWFRFITPIFLHAGIIHIGFNMLLQLTLGRDMERSIGSIRFFLVYMSAGIFGFVMGGNFAATGIASTGASGSLFGVIALTLLDLLYSWKDRLNPIKDLAFIVLDVAISFVLGLLPGLDNFSHIGGFLMGLALGICVLHSPNSLRRRIGVDDVPYASSQVSGGFAAQGTPPSFFKNPVGFFKGRKPLWWAWWLIRAGALVVVMVVFILLLNNFYVYRQTCSWCKYLSCLDVSNWCDIGNLQLPS</sequence>
<dbReference type="PANTHER" id="PTHR22936">
    <property type="entry name" value="RHOMBOID-RELATED"/>
    <property type="match status" value="1"/>
</dbReference>
<keyword evidence="5 10" id="KW-0812">Transmembrane</keyword>
<protein>
    <recommendedName>
        <fullName evidence="10">Rhomboid-type serine protease</fullName>
        <ecNumber evidence="10">3.4.21.105</ecNumber>
    </recommendedName>
</protein>
<keyword evidence="6 10" id="KW-0378">Hydrolase</keyword>
<gene>
    <name evidence="13" type="ORF">B0T15DRAFT_122272</name>
</gene>
<evidence type="ECO:0000256" key="4">
    <source>
        <dbReference type="ARBA" id="ARBA00022670"/>
    </source>
</evidence>
<keyword evidence="8 10" id="KW-1133">Transmembrane helix</keyword>
<evidence type="ECO:0000256" key="6">
    <source>
        <dbReference type="ARBA" id="ARBA00022801"/>
    </source>
</evidence>
<dbReference type="EC" id="3.4.21.105" evidence="10"/>
<dbReference type="AlphaFoldDB" id="A0AAJ0GZC2"/>
<dbReference type="GeneID" id="87880470"/>
<dbReference type="EMBL" id="JAUDZG010000002">
    <property type="protein sequence ID" value="KAK3308904.1"/>
    <property type="molecule type" value="Genomic_DNA"/>
</dbReference>